<dbReference type="AlphaFoldDB" id="A0A819B252"/>
<comment type="caution">
    <text evidence="3">The sequence shown here is derived from an EMBL/GenBank/DDBJ whole genome shotgun (WGS) entry which is preliminary data.</text>
</comment>
<protein>
    <submittedName>
        <fullName evidence="3">Uncharacterized protein</fullName>
    </submittedName>
</protein>
<evidence type="ECO:0000313" key="1">
    <source>
        <dbReference type="EMBL" id="CAF1049340.1"/>
    </source>
</evidence>
<sequence>MALAPTNTIILHVDKFLQQESDHKWLMVPLNCKGGKDQFKNTVVYSTFPSNLNRDDFGYYIDTTFSDLGEDMRKKMKGLYITNRHSFQQEDIVFDYGTQNGKISASLLQIISQKNASNELEVIVGVISLIRTPEIGWRFNNDYWQSDKDRVKRGLQYIFGN</sequence>
<reference evidence="3" key="1">
    <citation type="submission" date="2021-02" db="EMBL/GenBank/DDBJ databases">
        <authorList>
            <person name="Nowell W R."/>
        </authorList>
    </citation>
    <scope>NUCLEOTIDE SEQUENCE</scope>
</reference>
<dbReference type="EMBL" id="CAJNOO010000860">
    <property type="protein sequence ID" value="CAF1049340.1"/>
    <property type="molecule type" value="Genomic_DNA"/>
</dbReference>
<dbReference type="Proteomes" id="UP000663882">
    <property type="component" value="Unassembled WGS sequence"/>
</dbReference>
<dbReference type="Proteomes" id="UP000663823">
    <property type="component" value="Unassembled WGS sequence"/>
</dbReference>
<dbReference type="EMBL" id="CAJOBE010004570">
    <property type="protein sequence ID" value="CAF3937826.1"/>
    <property type="molecule type" value="Genomic_DNA"/>
</dbReference>
<dbReference type="Proteomes" id="UP000663889">
    <property type="component" value="Unassembled WGS sequence"/>
</dbReference>
<evidence type="ECO:0000313" key="3">
    <source>
        <dbReference type="EMBL" id="CAF3794526.1"/>
    </source>
</evidence>
<name>A0A819B252_9BILA</name>
<dbReference type="Proteomes" id="UP000663874">
    <property type="component" value="Unassembled WGS sequence"/>
</dbReference>
<gene>
    <name evidence="4" type="ORF">FNK824_LOCUS22505</name>
    <name evidence="3" type="ORF">OTI717_LOCUS17914</name>
    <name evidence="1" type="ORF">RFH988_LOCUS16646</name>
    <name evidence="2" type="ORF">SEV965_LOCUS17894</name>
</gene>
<proteinExistence type="predicted"/>
<organism evidence="3 5">
    <name type="scientific">Rotaria sordida</name>
    <dbReference type="NCBI Taxonomy" id="392033"/>
    <lineage>
        <taxon>Eukaryota</taxon>
        <taxon>Metazoa</taxon>
        <taxon>Spiralia</taxon>
        <taxon>Gnathifera</taxon>
        <taxon>Rotifera</taxon>
        <taxon>Eurotatoria</taxon>
        <taxon>Bdelloidea</taxon>
        <taxon>Philodinida</taxon>
        <taxon>Philodinidae</taxon>
        <taxon>Rotaria</taxon>
    </lineage>
</organism>
<evidence type="ECO:0000313" key="2">
    <source>
        <dbReference type="EMBL" id="CAF1140268.1"/>
    </source>
</evidence>
<evidence type="ECO:0000313" key="5">
    <source>
        <dbReference type="Proteomes" id="UP000663823"/>
    </source>
</evidence>
<dbReference type="OrthoDB" id="10008526at2759"/>
<accession>A0A819B252</accession>
<dbReference type="EMBL" id="CAJNOU010001041">
    <property type="protein sequence ID" value="CAF1140268.1"/>
    <property type="molecule type" value="Genomic_DNA"/>
</dbReference>
<evidence type="ECO:0000313" key="4">
    <source>
        <dbReference type="EMBL" id="CAF3937826.1"/>
    </source>
</evidence>
<dbReference type="EMBL" id="CAJOAX010002413">
    <property type="protein sequence ID" value="CAF3794526.1"/>
    <property type="molecule type" value="Genomic_DNA"/>
</dbReference>